<proteinExistence type="predicted"/>
<sequence>MSEFSFPKVLWERESAGAGAMDSCYKLYTWINHTVLMLLFQIFWKVSQLSDYLTGKSPEPKAENMVITFSPLTKESKHRRHIRSMSDVQSSTPYRIPFRSRKGSTHTLMYDSDTRARRIRSHNRHLQLDSSDSSDYFESHRKITSLGHNIMKHTDSMRIL</sequence>
<dbReference type="AlphaFoldDB" id="A0A2A4K3U5"/>
<name>A0A2A4K3U5_HELVI</name>
<evidence type="ECO:0000313" key="1">
    <source>
        <dbReference type="EMBL" id="PCG78340.1"/>
    </source>
</evidence>
<dbReference type="EMBL" id="NWSH01000214">
    <property type="protein sequence ID" value="PCG78340.1"/>
    <property type="molecule type" value="Genomic_DNA"/>
</dbReference>
<organism evidence="1">
    <name type="scientific">Heliothis virescens</name>
    <name type="common">Tobacco budworm moth</name>
    <dbReference type="NCBI Taxonomy" id="7102"/>
    <lineage>
        <taxon>Eukaryota</taxon>
        <taxon>Metazoa</taxon>
        <taxon>Ecdysozoa</taxon>
        <taxon>Arthropoda</taxon>
        <taxon>Hexapoda</taxon>
        <taxon>Insecta</taxon>
        <taxon>Pterygota</taxon>
        <taxon>Neoptera</taxon>
        <taxon>Endopterygota</taxon>
        <taxon>Lepidoptera</taxon>
        <taxon>Glossata</taxon>
        <taxon>Ditrysia</taxon>
        <taxon>Noctuoidea</taxon>
        <taxon>Noctuidae</taxon>
        <taxon>Heliothinae</taxon>
        <taxon>Heliothis</taxon>
    </lineage>
</organism>
<comment type="caution">
    <text evidence="1">The sequence shown here is derived from an EMBL/GenBank/DDBJ whole genome shotgun (WGS) entry which is preliminary data.</text>
</comment>
<protein>
    <submittedName>
        <fullName evidence="1">Uncharacterized protein</fullName>
    </submittedName>
</protein>
<reference evidence="1" key="1">
    <citation type="submission" date="2017-09" db="EMBL/GenBank/DDBJ databases">
        <title>Contemporary evolution of a Lepidopteran species, Heliothis virescens, in response to modern agricultural practices.</title>
        <authorList>
            <person name="Fritz M.L."/>
            <person name="Deyonke A.M."/>
            <person name="Papanicolaou A."/>
            <person name="Micinski S."/>
            <person name="Westbrook J."/>
            <person name="Gould F."/>
        </authorList>
    </citation>
    <scope>NUCLEOTIDE SEQUENCE [LARGE SCALE GENOMIC DNA]</scope>
    <source>
        <strain evidence="1">HvINT-</strain>
        <tissue evidence="1">Whole body</tissue>
    </source>
</reference>
<gene>
    <name evidence="1" type="ORF">B5V51_4517</name>
</gene>
<accession>A0A2A4K3U5</accession>